<dbReference type="VEuPathDB" id="FungiDB:MGYG_07713"/>
<dbReference type="OrthoDB" id="5425115at2759"/>
<feature type="compositionally biased region" description="Basic and acidic residues" evidence="1">
    <location>
        <begin position="278"/>
        <end position="292"/>
    </location>
</feature>
<feature type="region of interest" description="Disordered" evidence="1">
    <location>
        <begin position="278"/>
        <end position="309"/>
    </location>
</feature>
<evidence type="ECO:0000313" key="2">
    <source>
        <dbReference type="EMBL" id="EFR04705.1"/>
    </source>
</evidence>
<dbReference type="EMBL" id="DS989828">
    <property type="protein sequence ID" value="EFR04705.1"/>
    <property type="molecule type" value="Genomic_DNA"/>
</dbReference>
<sequence>MRDPNQTYQEGQVREQGAEEKKGGAVAKAVIQMWHDNPSSNLIVGVCVETIGNISMEERPVTHQTAAPVSTQNHDINNILPSQLPNRSPYPSQQAFRRYVSAPAVLRNRILVTQNQVEVSRSALTPANILSNKNFQAQKPFLVRKVRARTAFSTKSIPPVVRTGWETVDKSVTLAEVPEILAQDKAEGVEEMLQLRGGCGSWMGKKGKMRRLEDDEELPPMIWWLSGGQPRHPLPTGSKLRWWKAKSKGQWQTGQSRGYFQEFAYVLSDGRLCRNELEKESKECTEGRKNDGLTDNVAAKETTAPEPHS</sequence>
<dbReference type="eggNOG" id="ENOG502RAG5">
    <property type="taxonomic scope" value="Eukaryota"/>
</dbReference>
<accession>E4V3Y1</accession>
<reference evidence="3" key="1">
    <citation type="journal article" date="2012" name="MBio">
        <title>Comparative genome analysis of Trichophyton rubrum and related dermatophytes reveals candidate genes involved in infection.</title>
        <authorList>
            <person name="Martinez D.A."/>
            <person name="Oliver B.G."/>
            <person name="Graeser Y."/>
            <person name="Goldberg J.M."/>
            <person name="Li W."/>
            <person name="Martinez-Rossi N.M."/>
            <person name="Monod M."/>
            <person name="Shelest E."/>
            <person name="Barton R.C."/>
            <person name="Birch E."/>
            <person name="Brakhage A.A."/>
            <person name="Chen Z."/>
            <person name="Gurr S.J."/>
            <person name="Heiman D."/>
            <person name="Heitman J."/>
            <person name="Kosti I."/>
            <person name="Rossi A."/>
            <person name="Saif S."/>
            <person name="Samalova M."/>
            <person name="Saunders C.W."/>
            <person name="Shea T."/>
            <person name="Summerbell R.C."/>
            <person name="Xu J."/>
            <person name="Young S."/>
            <person name="Zeng Q."/>
            <person name="Birren B.W."/>
            <person name="Cuomo C.A."/>
            <person name="White T.C."/>
        </authorList>
    </citation>
    <scope>NUCLEOTIDE SEQUENCE [LARGE SCALE GENOMIC DNA]</scope>
    <source>
        <strain evidence="3">ATCC MYA-4604 / CBS 118893</strain>
    </source>
</reference>
<dbReference type="Proteomes" id="UP000002669">
    <property type="component" value="Unassembled WGS sequence"/>
</dbReference>
<dbReference type="RefSeq" id="XP_003170468.1">
    <property type="nucleotide sequence ID" value="XM_003170420.1"/>
</dbReference>
<feature type="compositionally biased region" description="Basic and acidic residues" evidence="1">
    <location>
        <begin position="12"/>
        <end position="21"/>
    </location>
</feature>
<feature type="region of interest" description="Disordered" evidence="1">
    <location>
        <begin position="1"/>
        <end position="21"/>
    </location>
</feature>
<name>E4V3Y1_ARTGP</name>
<dbReference type="AlphaFoldDB" id="E4V3Y1"/>
<evidence type="ECO:0000256" key="1">
    <source>
        <dbReference type="SAM" id="MobiDB-lite"/>
    </source>
</evidence>
<keyword evidence="3" id="KW-1185">Reference proteome</keyword>
<dbReference type="GeneID" id="10025709"/>
<dbReference type="HOGENOM" id="CLU_900073_0_0_1"/>
<dbReference type="InParanoid" id="E4V3Y1"/>
<gene>
    <name evidence="2" type="ORF">MGYG_07713</name>
</gene>
<feature type="compositionally biased region" description="Polar residues" evidence="1">
    <location>
        <begin position="1"/>
        <end position="10"/>
    </location>
</feature>
<protein>
    <submittedName>
        <fullName evidence="2">Uncharacterized protein</fullName>
    </submittedName>
</protein>
<organism evidence="3">
    <name type="scientific">Arthroderma gypseum (strain ATCC MYA-4604 / CBS 118893)</name>
    <name type="common">Microsporum gypseum</name>
    <dbReference type="NCBI Taxonomy" id="535722"/>
    <lineage>
        <taxon>Eukaryota</taxon>
        <taxon>Fungi</taxon>
        <taxon>Dikarya</taxon>
        <taxon>Ascomycota</taxon>
        <taxon>Pezizomycotina</taxon>
        <taxon>Eurotiomycetes</taxon>
        <taxon>Eurotiomycetidae</taxon>
        <taxon>Onygenales</taxon>
        <taxon>Arthrodermataceae</taxon>
        <taxon>Nannizzia</taxon>
    </lineage>
</organism>
<dbReference type="OMA" id="LPPMIWW"/>
<evidence type="ECO:0000313" key="3">
    <source>
        <dbReference type="Proteomes" id="UP000002669"/>
    </source>
</evidence>
<proteinExistence type="predicted"/>